<dbReference type="OMA" id="WEPNFGS"/>
<dbReference type="InterPro" id="IPR002403">
    <property type="entry name" value="Cyt_P450_E_grp-IV"/>
</dbReference>
<dbReference type="GO" id="GO:0020037">
    <property type="term" value="F:heme binding"/>
    <property type="evidence" value="ECO:0007669"/>
    <property type="project" value="InterPro"/>
</dbReference>
<dbReference type="PRINTS" id="PR00465">
    <property type="entry name" value="EP450IV"/>
</dbReference>
<dbReference type="Pfam" id="PF00067">
    <property type="entry name" value="p450"/>
    <property type="match status" value="1"/>
</dbReference>
<evidence type="ECO:0000256" key="8">
    <source>
        <dbReference type="PIRSR" id="PIRSR602403-1"/>
    </source>
</evidence>
<dbReference type="GO" id="GO:0016705">
    <property type="term" value="F:oxidoreductase activity, acting on paired donors, with incorporation or reduction of molecular oxygen"/>
    <property type="evidence" value="ECO:0007669"/>
    <property type="project" value="InterPro"/>
</dbReference>
<dbReference type="PANTHER" id="PTHR24304:SF2">
    <property type="entry name" value="24-HYDROXYCHOLESTEROL 7-ALPHA-HYDROXYLASE"/>
    <property type="match status" value="1"/>
</dbReference>
<dbReference type="GO" id="GO:0005506">
    <property type="term" value="F:iron ion binding"/>
    <property type="evidence" value="ECO:0007669"/>
    <property type="project" value="InterPro"/>
</dbReference>
<dbReference type="CDD" id="cd11040">
    <property type="entry name" value="CYP7_CYP8-like"/>
    <property type="match status" value="1"/>
</dbReference>
<evidence type="ECO:0000256" key="6">
    <source>
        <dbReference type="ARBA" id="ARBA00023004"/>
    </source>
</evidence>
<dbReference type="Proteomes" id="UP000249829">
    <property type="component" value="Unassembled WGS sequence"/>
</dbReference>
<evidence type="ECO:0000313" key="10">
    <source>
        <dbReference type="Proteomes" id="UP000249829"/>
    </source>
</evidence>
<keyword evidence="7" id="KW-0503">Monooxygenase</keyword>
<dbReference type="InterPro" id="IPR001128">
    <property type="entry name" value="Cyt_P450"/>
</dbReference>
<keyword evidence="5" id="KW-0560">Oxidoreductase</keyword>
<name>A0A2V5H956_ASPV1</name>
<dbReference type="InterPro" id="IPR036396">
    <property type="entry name" value="Cyt_P450_sf"/>
</dbReference>
<dbReference type="EMBL" id="KZ825155">
    <property type="protein sequence ID" value="PYI17543.1"/>
    <property type="molecule type" value="Genomic_DNA"/>
</dbReference>
<feature type="binding site" description="axial binding residue" evidence="8">
    <location>
        <position position="458"/>
    </location>
    <ligand>
        <name>heme</name>
        <dbReference type="ChEBI" id="CHEBI:30413"/>
    </ligand>
    <ligandPart>
        <name>Fe</name>
        <dbReference type="ChEBI" id="CHEBI:18248"/>
    </ligandPart>
</feature>
<evidence type="ECO:0000256" key="5">
    <source>
        <dbReference type="ARBA" id="ARBA00023002"/>
    </source>
</evidence>
<protein>
    <submittedName>
        <fullName evidence="9">Cytochrome P450</fullName>
    </submittedName>
</protein>
<evidence type="ECO:0000256" key="7">
    <source>
        <dbReference type="ARBA" id="ARBA00023033"/>
    </source>
</evidence>
<proteinExistence type="inferred from homology"/>
<reference evidence="9 10" key="1">
    <citation type="submission" date="2018-02" db="EMBL/GenBank/DDBJ databases">
        <title>The genomes of Aspergillus section Nigri reveals drivers in fungal speciation.</title>
        <authorList>
            <consortium name="DOE Joint Genome Institute"/>
            <person name="Vesth T.C."/>
            <person name="Nybo J."/>
            <person name="Theobald S."/>
            <person name="Brandl J."/>
            <person name="Frisvad J.C."/>
            <person name="Nielsen K.F."/>
            <person name="Lyhne E.K."/>
            <person name="Kogle M.E."/>
            <person name="Kuo A."/>
            <person name="Riley R."/>
            <person name="Clum A."/>
            <person name="Nolan M."/>
            <person name="Lipzen A."/>
            <person name="Salamov A."/>
            <person name="Henrissat B."/>
            <person name="Wiebenga A."/>
            <person name="De vries R.P."/>
            <person name="Grigoriev I.V."/>
            <person name="Mortensen U.H."/>
            <person name="Andersen M.R."/>
            <person name="Baker S.E."/>
        </authorList>
    </citation>
    <scope>NUCLEOTIDE SEQUENCE [LARGE SCALE GENOMIC DNA]</scope>
    <source>
        <strain evidence="9 10">CBS 115571</strain>
    </source>
</reference>
<organism evidence="9 10">
    <name type="scientific">Aspergillus violaceofuscus (strain CBS 115571)</name>
    <dbReference type="NCBI Taxonomy" id="1450538"/>
    <lineage>
        <taxon>Eukaryota</taxon>
        <taxon>Fungi</taxon>
        <taxon>Dikarya</taxon>
        <taxon>Ascomycota</taxon>
        <taxon>Pezizomycotina</taxon>
        <taxon>Eurotiomycetes</taxon>
        <taxon>Eurotiomycetidae</taxon>
        <taxon>Eurotiales</taxon>
        <taxon>Aspergillaceae</taxon>
        <taxon>Aspergillus</taxon>
    </lineage>
</organism>
<dbReference type="PANTHER" id="PTHR24304">
    <property type="entry name" value="CYTOCHROME P450 FAMILY 7"/>
    <property type="match status" value="1"/>
</dbReference>
<dbReference type="GO" id="GO:0008395">
    <property type="term" value="F:steroid hydroxylase activity"/>
    <property type="evidence" value="ECO:0007669"/>
    <property type="project" value="TreeGrafter"/>
</dbReference>
<keyword evidence="6 8" id="KW-0408">Iron</keyword>
<dbReference type="Gene3D" id="1.10.630.10">
    <property type="entry name" value="Cytochrome P450"/>
    <property type="match status" value="1"/>
</dbReference>
<evidence type="ECO:0000256" key="2">
    <source>
        <dbReference type="ARBA" id="ARBA00010617"/>
    </source>
</evidence>
<comment type="similarity">
    <text evidence="2">Belongs to the cytochrome P450 family.</text>
</comment>
<evidence type="ECO:0000256" key="3">
    <source>
        <dbReference type="ARBA" id="ARBA00022617"/>
    </source>
</evidence>
<keyword evidence="3 8" id="KW-0349">Heme</keyword>
<accession>A0A2V5H956</accession>
<keyword evidence="10" id="KW-1185">Reference proteome</keyword>
<evidence type="ECO:0000256" key="1">
    <source>
        <dbReference type="ARBA" id="ARBA00001971"/>
    </source>
</evidence>
<evidence type="ECO:0000256" key="4">
    <source>
        <dbReference type="ARBA" id="ARBA00022723"/>
    </source>
</evidence>
<dbReference type="InterPro" id="IPR050529">
    <property type="entry name" value="CYP450_sterol_14alpha_dmase"/>
</dbReference>
<evidence type="ECO:0000313" key="9">
    <source>
        <dbReference type="EMBL" id="PYI17543.1"/>
    </source>
</evidence>
<dbReference type="AlphaFoldDB" id="A0A2V5H956"/>
<comment type="cofactor">
    <cofactor evidence="1 8">
        <name>heme</name>
        <dbReference type="ChEBI" id="CHEBI:30413"/>
    </cofactor>
</comment>
<keyword evidence="4 8" id="KW-0479">Metal-binding</keyword>
<dbReference type="SUPFAM" id="SSF48264">
    <property type="entry name" value="Cytochrome P450"/>
    <property type="match status" value="1"/>
</dbReference>
<dbReference type="STRING" id="1450538.A0A2V5H956"/>
<sequence length="524" mass="59562">MFLYSGIALGLVLAVIFRQFKPHGGKEPPSLSGWMITNTYQYMTDMHGFLQRVASAQRRSNIIQFRLGPKKIYMVSGEKNIQAINTPSHSISPEVFFLDVMANVWGAKPTELVKFRQDKSGRRKNPIPGHELPPGEPRLWHGQHHIYSEFLQRTDRANFLTTKYFDLFSDRLVQQPLNEWREVRLCEFFESEMAEAALEALMGPRLVELNPGFWPMMWEFARIAPQLMWGLPRWMNPGPWKTQADFQAMCRRYIDAAATAFDPTGPEADAEWEPQYGSRMARELVKWATENLSPETTAGMVATFIFGTNANSVPMSTWALMHLVADPALYRAVRDECLAASTTDPVTGQRGFDPQKLFAMPLLQSVYIETLRLHVSINVTREVTQPITLDGFLLTPGSLIQAPSQIGQYNERVWSAPGHPASEFWGHRNLKRESEKPEFTMTGKTSSFFPFGGGPSICPGRVFAKQEILMTIAALVTRFEIELIDWIHPDGTKSDRPAQNDQSLIGAVGIPPDRDMRVRWKRLW</sequence>
<gene>
    <name evidence="9" type="ORF">BO99DRAFT_388572</name>
</gene>